<dbReference type="PANTHER" id="PTHR43767">
    <property type="entry name" value="LONG-CHAIN-FATTY-ACID--COA LIGASE"/>
    <property type="match status" value="1"/>
</dbReference>
<sequence>MRKIVTVMNGFLLAEIWSSISILQLMPITRAFQVIAMLQTRVIPPAENAYQYPLLIKSLLLTAGRYERTREIVYRDKVRYTYPTLLERIARLANVLSEAGVKAGDTVGVMDWDSHRYLECMFAIPMLGAVLQTINVRLSPEQMLYTMNHAEAKFVLINSDFIQVFNDVAPHLNSVRKTILLTDGEEKTANLFNLVGEYEELLSAASTSYDFEDFDENSVATTFYTSGTTGNPKGVYFTHRQLVLHTLTLGTTMGSLDSIRLLGNNDVYMPITPMFHVHAWGMPLVATMLGLKQVYPGRYEPEYLVELWKTEKVTFSHCVPTILQMVMNAKAAEGVDFKGWKLIIGGSALNRSLYLAAKERGMQLTAAYGMSETGPIISCAYLNDEDMASEELQVKHRIRAGVSVPLVQARIVDAEGKSLPQDGQAQGELVLRAPWLTQAYFNEPQKSTELWEGGWLHTGDVAAIDHNGGIEIRDRIKDVIKTGGEWISSLELEDLVSRHPAVREVAVVGMPDERWGESPFALVVLRDSQSLDAAALQAHMLPFVEQGRINKWGIPRQIALVSEIPKTSVGKLDKKVIRLQIAQWQTEGSSIISSL</sequence>
<dbReference type="Gene3D" id="3.30.300.30">
    <property type="match status" value="1"/>
</dbReference>
<dbReference type="Proteomes" id="UP000243232">
    <property type="component" value="Chromosome I"/>
</dbReference>
<dbReference type="Pfam" id="PF13193">
    <property type="entry name" value="AMP-binding_C"/>
    <property type="match status" value="1"/>
</dbReference>
<dbReference type="InterPro" id="IPR025110">
    <property type="entry name" value="AMP-bd_C"/>
</dbReference>
<evidence type="ECO:0000256" key="1">
    <source>
        <dbReference type="ARBA" id="ARBA00006432"/>
    </source>
</evidence>
<reference evidence="6" key="1">
    <citation type="submission" date="2016-10" db="EMBL/GenBank/DDBJ databases">
        <authorList>
            <person name="Varghese N."/>
            <person name="Submissions S."/>
        </authorList>
    </citation>
    <scope>NUCLEOTIDE SEQUENCE [LARGE SCALE GENOMIC DNA]</scope>
    <source>
        <strain evidence="6">DSM 17875</strain>
    </source>
</reference>
<accession>A0A1H2E7V0</accession>
<evidence type="ECO:0000259" key="3">
    <source>
        <dbReference type="Pfam" id="PF00501"/>
    </source>
</evidence>
<comment type="similarity">
    <text evidence="1">Belongs to the ATP-dependent AMP-binding enzyme family.</text>
</comment>
<gene>
    <name evidence="5" type="ORF">SAMN05216296_0502</name>
</gene>
<keyword evidence="2" id="KW-0436">Ligase</keyword>
<feature type="domain" description="AMP-dependent synthetase/ligase" evidence="3">
    <location>
        <begin position="64"/>
        <end position="441"/>
    </location>
</feature>
<dbReference type="Gene3D" id="3.40.50.12780">
    <property type="entry name" value="N-terminal domain of ligase-like"/>
    <property type="match status" value="1"/>
</dbReference>
<dbReference type="InterPro" id="IPR042099">
    <property type="entry name" value="ANL_N_sf"/>
</dbReference>
<dbReference type="InterPro" id="IPR045851">
    <property type="entry name" value="AMP-bd_C_sf"/>
</dbReference>
<name>A0A1H2E7V0_9PSED</name>
<dbReference type="NCBIfam" id="NF004837">
    <property type="entry name" value="PRK06187.1"/>
    <property type="match status" value="1"/>
</dbReference>
<proteinExistence type="inferred from homology"/>
<dbReference type="EMBL" id="LT629785">
    <property type="protein sequence ID" value="SDT91256.1"/>
    <property type="molecule type" value="Genomic_DNA"/>
</dbReference>
<evidence type="ECO:0000313" key="6">
    <source>
        <dbReference type="Proteomes" id="UP000243232"/>
    </source>
</evidence>
<organism evidence="5 6">
    <name type="scientific">Pseudomonas pohangensis</name>
    <dbReference type="NCBI Taxonomy" id="364197"/>
    <lineage>
        <taxon>Bacteria</taxon>
        <taxon>Pseudomonadati</taxon>
        <taxon>Pseudomonadota</taxon>
        <taxon>Gammaproteobacteria</taxon>
        <taxon>Pseudomonadales</taxon>
        <taxon>Pseudomonadaceae</taxon>
        <taxon>Pseudomonas</taxon>
    </lineage>
</organism>
<dbReference type="STRING" id="364197.SAMN05216296_0502"/>
<dbReference type="PANTHER" id="PTHR43767:SF11">
    <property type="entry name" value="MEDIUM-CHAIN-FATTY-ACID--COA LIGASE"/>
    <property type="match status" value="1"/>
</dbReference>
<dbReference type="Pfam" id="PF00501">
    <property type="entry name" value="AMP-binding"/>
    <property type="match status" value="1"/>
</dbReference>
<dbReference type="GO" id="GO:0016877">
    <property type="term" value="F:ligase activity, forming carbon-sulfur bonds"/>
    <property type="evidence" value="ECO:0007669"/>
    <property type="project" value="UniProtKB-ARBA"/>
</dbReference>
<evidence type="ECO:0000259" key="4">
    <source>
        <dbReference type="Pfam" id="PF13193"/>
    </source>
</evidence>
<dbReference type="CDD" id="cd12119">
    <property type="entry name" value="ttLC_FACS_AlkK_like"/>
    <property type="match status" value="1"/>
</dbReference>
<dbReference type="FunFam" id="3.30.300.30:FF:000008">
    <property type="entry name" value="2,3-dihydroxybenzoate-AMP ligase"/>
    <property type="match status" value="1"/>
</dbReference>
<dbReference type="AlphaFoldDB" id="A0A1H2E7V0"/>
<evidence type="ECO:0000256" key="2">
    <source>
        <dbReference type="ARBA" id="ARBA00022598"/>
    </source>
</evidence>
<protein>
    <submittedName>
        <fullName evidence="5">Fatty-acyl-CoA synthase</fullName>
    </submittedName>
</protein>
<feature type="domain" description="AMP-binding enzyme C-terminal" evidence="4">
    <location>
        <begin position="491"/>
        <end position="571"/>
    </location>
</feature>
<dbReference type="InterPro" id="IPR000873">
    <property type="entry name" value="AMP-dep_synth/lig_dom"/>
</dbReference>
<dbReference type="SUPFAM" id="SSF56801">
    <property type="entry name" value="Acetyl-CoA synthetase-like"/>
    <property type="match status" value="1"/>
</dbReference>
<evidence type="ECO:0000313" key="5">
    <source>
        <dbReference type="EMBL" id="SDT91256.1"/>
    </source>
</evidence>
<keyword evidence="6" id="KW-1185">Reference proteome</keyword>
<dbReference type="InterPro" id="IPR050237">
    <property type="entry name" value="ATP-dep_AMP-bd_enzyme"/>
</dbReference>